<dbReference type="EMBL" id="KQ435750">
    <property type="protein sequence ID" value="KOX76333.1"/>
    <property type="molecule type" value="Genomic_DNA"/>
</dbReference>
<organism evidence="1 2">
    <name type="scientific">Melipona quadrifasciata</name>
    <dbReference type="NCBI Taxonomy" id="166423"/>
    <lineage>
        <taxon>Eukaryota</taxon>
        <taxon>Metazoa</taxon>
        <taxon>Ecdysozoa</taxon>
        <taxon>Arthropoda</taxon>
        <taxon>Hexapoda</taxon>
        <taxon>Insecta</taxon>
        <taxon>Pterygota</taxon>
        <taxon>Neoptera</taxon>
        <taxon>Endopterygota</taxon>
        <taxon>Hymenoptera</taxon>
        <taxon>Apocrita</taxon>
        <taxon>Aculeata</taxon>
        <taxon>Apoidea</taxon>
        <taxon>Anthophila</taxon>
        <taxon>Apidae</taxon>
        <taxon>Melipona</taxon>
    </lineage>
</organism>
<proteinExistence type="predicted"/>
<sequence>MSISICYSRFLTSIDTSKCFPKAGRTGGIEILELFVENGGATVRIHRVLPYAFDETEEIE</sequence>
<keyword evidence="2" id="KW-1185">Reference proteome</keyword>
<name>A0A0M9A5G4_9HYME</name>
<evidence type="ECO:0000313" key="1">
    <source>
        <dbReference type="EMBL" id="KOX76333.1"/>
    </source>
</evidence>
<dbReference type="Proteomes" id="UP000053105">
    <property type="component" value="Unassembled WGS sequence"/>
</dbReference>
<accession>A0A0M9A5G4</accession>
<gene>
    <name evidence="1" type="ORF">WN51_11664</name>
</gene>
<evidence type="ECO:0000313" key="2">
    <source>
        <dbReference type="Proteomes" id="UP000053105"/>
    </source>
</evidence>
<dbReference type="AlphaFoldDB" id="A0A0M9A5G4"/>
<reference evidence="1 2" key="1">
    <citation type="submission" date="2015-07" db="EMBL/GenBank/DDBJ databases">
        <title>The genome of Melipona quadrifasciata.</title>
        <authorList>
            <person name="Pan H."/>
            <person name="Kapheim K."/>
        </authorList>
    </citation>
    <scope>NUCLEOTIDE SEQUENCE [LARGE SCALE GENOMIC DNA]</scope>
    <source>
        <strain evidence="1">0111107301</strain>
        <tissue evidence="1">Whole body</tissue>
    </source>
</reference>
<protein>
    <submittedName>
        <fullName evidence="1">Uncharacterized protein</fullName>
    </submittedName>
</protein>